<evidence type="ECO:0000259" key="6">
    <source>
        <dbReference type="Pfam" id="PF04932"/>
    </source>
</evidence>
<feature type="transmembrane region" description="Helical" evidence="5">
    <location>
        <begin position="393"/>
        <end position="409"/>
    </location>
</feature>
<feature type="transmembrane region" description="Helical" evidence="5">
    <location>
        <begin position="172"/>
        <end position="189"/>
    </location>
</feature>
<sequence>MKKILVLAEQVFTIVSLVLYSGGPLTVILSGGSSEGDVTPGGPTEFPLIQILFFLNYLLTFILLVMRWKKVIYVFSKDKFIWLLVGIAVASVFWSFTPTMTRTRGIALVGTSLFGLYLASRYSIREQLKLLVWTFGIVLALSLIFAVALPKYGIMGGIHAGAWRGIYVHKNVFGKIMVLSSLIFLLLAMEAKRKRWLSWFGLALSICLLLLSKSTTSLINVVTLLTLVPIYQTFRWRYHLMIPAVIAIITIGGSLSLWLSSNAANLLNALGKDTTLTGRADMWPYMMDMIWKQPWLGYGYNGFWQGWDSPAAYVWRAARWSPPNSHNGLLDLWLDLGLLGVLVFLVGFATTLANGLAWLRLNKSSEGFWPLLYLTYLFQANLSESSLMIRNDIFWVLYVAVALSLYILPKQQAKFLTRRPDKQLFGSKMSDLNAL</sequence>
<feature type="transmembrane region" description="Helical" evidence="5">
    <location>
        <begin position="12"/>
        <end position="29"/>
    </location>
</feature>
<feature type="transmembrane region" description="Helical" evidence="5">
    <location>
        <begin position="332"/>
        <end position="356"/>
    </location>
</feature>
<organism evidence="7 8">
    <name type="scientific">Mojavia pulchra JT2-VF2</name>
    <dbReference type="NCBI Taxonomy" id="287848"/>
    <lineage>
        <taxon>Bacteria</taxon>
        <taxon>Bacillati</taxon>
        <taxon>Cyanobacteriota</taxon>
        <taxon>Cyanophyceae</taxon>
        <taxon>Nostocales</taxon>
        <taxon>Nostocaceae</taxon>
    </lineage>
</organism>
<dbReference type="PANTHER" id="PTHR37422:SF17">
    <property type="entry name" value="O-ANTIGEN LIGASE"/>
    <property type="match status" value="1"/>
</dbReference>
<reference evidence="7" key="2">
    <citation type="journal article" date="2022" name="Microbiol. Resour. Announc.">
        <title>Metagenome Sequencing to Explore Phylogenomics of Terrestrial Cyanobacteria.</title>
        <authorList>
            <person name="Ward R.D."/>
            <person name="Stajich J.E."/>
            <person name="Johansen J.R."/>
            <person name="Huntemann M."/>
            <person name="Clum A."/>
            <person name="Foster B."/>
            <person name="Foster B."/>
            <person name="Roux S."/>
            <person name="Palaniappan K."/>
            <person name="Varghese N."/>
            <person name="Mukherjee S."/>
            <person name="Reddy T.B.K."/>
            <person name="Daum C."/>
            <person name="Copeland A."/>
            <person name="Chen I.A."/>
            <person name="Ivanova N.N."/>
            <person name="Kyrpides N.C."/>
            <person name="Shapiro N."/>
            <person name="Eloe-Fadrosh E.A."/>
            <person name="Pietrasiak N."/>
        </authorList>
    </citation>
    <scope>NUCLEOTIDE SEQUENCE</scope>
    <source>
        <strain evidence="7">JT2-VF2</strain>
    </source>
</reference>
<proteinExistence type="predicted"/>
<feature type="domain" description="O-antigen ligase-related" evidence="6">
    <location>
        <begin position="201"/>
        <end position="345"/>
    </location>
</feature>
<dbReference type="Pfam" id="PF04932">
    <property type="entry name" value="Wzy_C"/>
    <property type="match status" value="1"/>
</dbReference>
<gene>
    <name evidence="7" type="ORF">KME32_27710</name>
</gene>
<feature type="transmembrane region" description="Helical" evidence="5">
    <location>
        <begin position="49"/>
        <end position="68"/>
    </location>
</feature>
<dbReference type="GO" id="GO:0016020">
    <property type="term" value="C:membrane"/>
    <property type="evidence" value="ECO:0007669"/>
    <property type="project" value="UniProtKB-SubCell"/>
</dbReference>
<feature type="transmembrane region" description="Helical" evidence="5">
    <location>
        <begin position="80"/>
        <end position="97"/>
    </location>
</feature>
<dbReference type="AlphaFoldDB" id="A0A951UIK2"/>
<name>A0A951UIK2_9NOST</name>
<reference evidence="7" key="1">
    <citation type="submission" date="2021-05" db="EMBL/GenBank/DDBJ databases">
        <authorList>
            <person name="Pietrasiak N."/>
            <person name="Ward R."/>
            <person name="Stajich J.E."/>
            <person name="Kurbessoian T."/>
        </authorList>
    </citation>
    <scope>NUCLEOTIDE SEQUENCE</scope>
    <source>
        <strain evidence="7">JT2-VF2</strain>
    </source>
</reference>
<keyword evidence="3 5" id="KW-1133">Transmembrane helix</keyword>
<feature type="transmembrane region" description="Helical" evidence="5">
    <location>
        <begin position="241"/>
        <end position="259"/>
    </location>
</feature>
<evidence type="ECO:0000313" key="8">
    <source>
        <dbReference type="Proteomes" id="UP000715781"/>
    </source>
</evidence>
<dbReference type="EMBL" id="JAHHHN010000027">
    <property type="protein sequence ID" value="MBW4564842.1"/>
    <property type="molecule type" value="Genomic_DNA"/>
</dbReference>
<keyword evidence="4 5" id="KW-0472">Membrane</keyword>
<evidence type="ECO:0000256" key="1">
    <source>
        <dbReference type="ARBA" id="ARBA00004141"/>
    </source>
</evidence>
<dbReference type="InterPro" id="IPR051533">
    <property type="entry name" value="WaaL-like"/>
</dbReference>
<dbReference type="InterPro" id="IPR007016">
    <property type="entry name" value="O-antigen_ligase-rel_domated"/>
</dbReference>
<keyword evidence="7" id="KW-0436">Ligase</keyword>
<accession>A0A951UIK2</accession>
<dbReference type="PANTHER" id="PTHR37422">
    <property type="entry name" value="TEICHURONIC ACID BIOSYNTHESIS PROTEIN TUAE"/>
    <property type="match status" value="1"/>
</dbReference>
<feature type="transmembrane region" description="Helical" evidence="5">
    <location>
        <begin position="103"/>
        <end position="119"/>
    </location>
</feature>
<evidence type="ECO:0000256" key="4">
    <source>
        <dbReference type="ARBA" id="ARBA00023136"/>
    </source>
</evidence>
<dbReference type="GO" id="GO:0016874">
    <property type="term" value="F:ligase activity"/>
    <property type="evidence" value="ECO:0007669"/>
    <property type="project" value="UniProtKB-KW"/>
</dbReference>
<evidence type="ECO:0000256" key="3">
    <source>
        <dbReference type="ARBA" id="ARBA00022989"/>
    </source>
</evidence>
<comment type="subcellular location">
    <subcellularLocation>
        <location evidence="1">Membrane</location>
        <topology evidence="1">Multi-pass membrane protein</topology>
    </subcellularLocation>
</comment>
<dbReference type="Proteomes" id="UP000715781">
    <property type="component" value="Unassembled WGS sequence"/>
</dbReference>
<evidence type="ECO:0000256" key="2">
    <source>
        <dbReference type="ARBA" id="ARBA00022692"/>
    </source>
</evidence>
<feature type="transmembrane region" description="Helical" evidence="5">
    <location>
        <begin position="196"/>
        <end position="212"/>
    </location>
</feature>
<evidence type="ECO:0000256" key="5">
    <source>
        <dbReference type="SAM" id="Phobius"/>
    </source>
</evidence>
<comment type="caution">
    <text evidence="7">The sequence shown here is derived from an EMBL/GenBank/DDBJ whole genome shotgun (WGS) entry which is preliminary data.</text>
</comment>
<feature type="transmembrane region" description="Helical" evidence="5">
    <location>
        <begin position="131"/>
        <end position="152"/>
    </location>
</feature>
<keyword evidence="2 5" id="KW-0812">Transmembrane</keyword>
<evidence type="ECO:0000313" key="7">
    <source>
        <dbReference type="EMBL" id="MBW4564842.1"/>
    </source>
</evidence>
<protein>
    <submittedName>
        <fullName evidence="7">O-antigen ligase family protein</fullName>
    </submittedName>
</protein>